<dbReference type="Pfam" id="PF13927">
    <property type="entry name" value="Ig_3"/>
    <property type="match status" value="1"/>
</dbReference>
<proteinExistence type="predicted"/>
<accession>A0ABN7AGN8</accession>
<keyword evidence="4" id="KW-0393">Immunoglobulin domain</keyword>
<dbReference type="Gene3D" id="2.60.40.10">
    <property type="entry name" value="Immunoglobulins"/>
    <property type="match status" value="1"/>
</dbReference>
<evidence type="ECO:0000256" key="1">
    <source>
        <dbReference type="ARBA" id="ARBA00022729"/>
    </source>
</evidence>
<dbReference type="InterPro" id="IPR051170">
    <property type="entry name" value="Neural/epithelial_adhesion"/>
</dbReference>
<evidence type="ECO:0000256" key="3">
    <source>
        <dbReference type="ARBA" id="ARBA00023157"/>
    </source>
</evidence>
<organism evidence="6 7">
    <name type="scientific">Nesidiocoris tenuis</name>
    <dbReference type="NCBI Taxonomy" id="355587"/>
    <lineage>
        <taxon>Eukaryota</taxon>
        <taxon>Metazoa</taxon>
        <taxon>Ecdysozoa</taxon>
        <taxon>Arthropoda</taxon>
        <taxon>Hexapoda</taxon>
        <taxon>Insecta</taxon>
        <taxon>Pterygota</taxon>
        <taxon>Neoptera</taxon>
        <taxon>Paraneoptera</taxon>
        <taxon>Hemiptera</taxon>
        <taxon>Heteroptera</taxon>
        <taxon>Panheteroptera</taxon>
        <taxon>Cimicomorpha</taxon>
        <taxon>Miridae</taxon>
        <taxon>Dicyphina</taxon>
        <taxon>Nesidiocoris</taxon>
    </lineage>
</organism>
<name>A0ABN7AGN8_9HEMI</name>
<dbReference type="SMART" id="SM00409">
    <property type="entry name" value="IG"/>
    <property type="match status" value="1"/>
</dbReference>
<dbReference type="InterPro" id="IPR003599">
    <property type="entry name" value="Ig_sub"/>
</dbReference>
<reference evidence="6 7" key="1">
    <citation type="submission" date="2023-09" db="EMBL/GenBank/DDBJ databases">
        <title>Nesidiocoris tenuis whole genome shotgun sequence.</title>
        <authorList>
            <person name="Shibata T."/>
            <person name="Shimoda M."/>
            <person name="Kobayashi T."/>
            <person name="Uehara T."/>
        </authorList>
    </citation>
    <scope>NUCLEOTIDE SEQUENCE [LARGE SCALE GENOMIC DNA]</scope>
    <source>
        <strain evidence="6 7">Japan</strain>
    </source>
</reference>
<sequence>MVQRSSLVLLTVPPDIEDALSSSDMITREGSNVTLSCTANGSPPPTIKWRRDDNQKININKTLSVPEWEGNTLELTRISRLDMGAYLCIASNGVPPSVSKRIRLSVDCE</sequence>
<dbReference type="Proteomes" id="UP001307889">
    <property type="component" value="Chromosome 2"/>
</dbReference>
<feature type="domain" description="Ig-like" evidence="5">
    <location>
        <begin position="14"/>
        <end position="105"/>
    </location>
</feature>
<dbReference type="InterPro" id="IPR003598">
    <property type="entry name" value="Ig_sub2"/>
</dbReference>
<evidence type="ECO:0000256" key="2">
    <source>
        <dbReference type="ARBA" id="ARBA00022737"/>
    </source>
</evidence>
<dbReference type="PANTHER" id="PTHR12231:SF157">
    <property type="entry name" value="DPR-INTERACTING PROTEIN EPSILON-RELATED"/>
    <property type="match status" value="1"/>
</dbReference>
<dbReference type="PANTHER" id="PTHR12231">
    <property type="entry name" value="CTX-RELATED TYPE I TRANSMEMBRANE PROTEIN"/>
    <property type="match status" value="1"/>
</dbReference>
<dbReference type="InterPro" id="IPR013783">
    <property type="entry name" value="Ig-like_fold"/>
</dbReference>
<keyword evidence="1" id="KW-0732">Signal</keyword>
<dbReference type="InterPro" id="IPR007110">
    <property type="entry name" value="Ig-like_dom"/>
</dbReference>
<dbReference type="SMART" id="SM00408">
    <property type="entry name" value="IGc2"/>
    <property type="match status" value="1"/>
</dbReference>
<keyword evidence="3" id="KW-1015">Disulfide bond</keyword>
<keyword evidence="7" id="KW-1185">Reference proteome</keyword>
<dbReference type="EMBL" id="AP028910">
    <property type="protein sequence ID" value="BES91430.1"/>
    <property type="molecule type" value="Genomic_DNA"/>
</dbReference>
<dbReference type="InterPro" id="IPR036179">
    <property type="entry name" value="Ig-like_dom_sf"/>
</dbReference>
<protein>
    <submittedName>
        <fullName evidence="6">Cell adhesion molecule</fullName>
    </submittedName>
</protein>
<evidence type="ECO:0000259" key="5">
    <source>
        <dbReference type="PROSITE" id="PS50835"/>
    </source>
</evidence>
<keyword evidence="2" id="KW-0677">Repeat</keyword>
<dbReference type="PROSITE" id="PS50835">
    <property type="entry name" value="IG_LIKE"/>
    <property type="match status" value="1"/>
</dbReference>
<gene>
    <name evidence="6" type="ORF">NTJ_04238</name>
</gene>
<dbReference type="SUPFAM" id="SSF48726">
    <property type="entry name" value="Immunoglobulin"/>
    <property type="match status" value="1"/>
</dbReference>
<evidence type="ECO:0000313" key="6">
    <source>
        <dbReference type="EMBL" id="BES91430.1"/>
    </source>
</evidence>
<evidence type="ECO:0000313" key="7">
    <source>
        <dbReference type="Proteomes" id="UP001307889"/>
    </source>
</evidence>
<evidence type="ECO:0000256" key="4">
    <source>
        <dbReference type="ARBA" id="ARBA00023319"/>
    </source>
</evidence>